<dbReference type="PANTHER" id="PTHR34720">
    <property type="entry name" value="MICROCYSTIN DEPENDENT PROTEIN"/>
    <property type="match status" value="1"/>
</dbReference>
<proteinExistence type="predicted"/>
<dbReference type="KEGG" id="htx:EKK97_17280"/>
<dbReference type="Gene3D" id="2.60.40.3440">
    <property type="match status" value="3"/>
</dbReference>
<gene>
    <name evidence="2" type="ORF">EKK97_17280</name>
</gene>
<name>A0A6I6STG5_9GAMM</name>
<dbReference type="NCBIfam" id="NF012211">
    <property type="entry name" value="tand_rpt_95"/>
    <property type="match status" value="3"/>
</dbReference>
<reference evidence="2 3" key="1">
    <citation type="submission" date="2019-01" db="EMBL/GenBank/DDBJ databases">
        <title>Complete genome of a denitifying bacterium Halomons sp. BC-M4-5.</title>
        <authorList>
            <person name="Wang L."/>
            <person name="Shao Z."/>
        </authorList>
    </citation>
    <scope>NUCLEOTIDE SEQUENCE [LARGE SCALE GENOMIC DNA]</scope>
    <source>
        <strain evidence="2 3">BC-M4-5</strain>
    </source>
</reference>
<accession>A0A6I6STG5</accession>
<dbReference type="Pfam" id="PF17963">
    <property type="entry name" value="Big_9"/>
    <property type="match status" value="3"/>
</dbReference>
<dbReference type="PANTHER" id="PTHR34720:SF9">
    <property type="entry name" value="BLR4714 PROTEIN"/>
    <property type="match status" value="1"/>
</dbReference>
<evidence type="ECO:0000313" key="3">
    <source>
        <dbReference type="Proteomes" id="UP000464013"/>
    </source>
</evidence>
<dbReference type="EMBL" id="CP035042">
    <property type="protein sequence ID" value="QHC50980.1"/>
    <property type="molecule type" value="Genomic_DNA"/>
</dbReference>
<evidence type="ECO:0000256" key="1">
    <source>
        <dbReference type="SAM" id="MobiDB-lite"/>
    </source>
</evidence>
<sequence>MLPTIGNRQGDPGGGAAMNSSVQPGEEEDAGLVTLDTLNDTESISTTVQFQHGRDGYAGVKDTYLHQSSPNTGQAAATLLNVDSVDQGGEVQTLLRFENIIGSGPGQIPPGAVIVSATLELNTTGKGDGARLHRMLMPWQDIDTWNSLGSGIQANGQEAALQHDIDTGFVPAGTTRLDVTSSLQAWADGQPNYGWAFLPRGSDGWDFSSAEGSVPPKLIVEYRFESDGEPPANRPPVAVDDSVTTTQDVAVEIDVLANDSDPDDDPLTIGSFTQPSNGSVTLTDDDTLTYTPEAGFTGEDSLVYSASDGELDSDPATVTVIVEPTSSTPPTTGSVQFQHGQDGYAGVKDTYLHQSSPNASQATSKSITVDSVDKKGEVQALLRFEHIFGSEPGQIPLGAVIVSATLELNTTGKGDGARLHRMLMPWQDTDTWNSLGSGIQADGQEAAVQYDLSTGFVPIGTTRLDVTASLQAWADGQPNYGWAFLPLGSDGWDFSSAEGSVPPKLIVEYRFEGDGEPPANRPPVAVDDSATTTQDVAVEIAVLANDSDPDGDPLTVGSFTQPASGSVTLSPNGTFTYTPAPGFVGDDIFTYNASDGELDSDPATVTVIVEPASSTPPTTGSVQFQHGRDGYAGVKDTYLHQSSPNASQATATSLTVDSVDRKGEVQTLLRFEHIFGSEPGQIPLGAVIVSATLELNTTGKGDGARLHRMLMPWQDTDTWNSLGSGIQADGQEAAAQYDLSTGFIPVGTTRLDVTASLQAWADGLPNYGWAFLPLGSDGWDFSSAEGSVPPKLIVEYRFDGEPPVNRPPMAVDDSATTTQGMAVEIAVLANDSDPDGDPLTVGSFTQPTSGTVTLNPSGTITYTPHQGFIGSDSFTYRASDGSLESSSATVIVSVTSGTPPPLPVETSYIATSFGTSDRRNFEHTNANKSFFHDGKWWAVLPEQTGWHVYRFDGALPEPGTMGGWSSASPTMLTSGRRADIAWHDDSDTLYVLNFGPSETKPRLYQMSYDDQAQTFSIQSNVQLAGSGGKLAGAEWERNTEMSLGVDQNGIPVIAMIGPSASGGSSGLKLAYPTSSSLANWATVTIDSGPSTGTGSNGDNKVDFVAFQIDGVDYVGLVYGDISTGHWKLAYQATPSSPSGYASGWAIETITDSITLDNHLAVLWDGNSIIMTVKDDKNAIWAIKGMPGDWDSPVLVHAATHNGSRPTLAFDEDNQQIFVFYQENTNRPYGDIYFKSSSTAELSFDALASGTKIMTSTQAGENMSDPQTPVHAVGAATDGMFYLFARNQETQEIWYNDIQLNDDTFIA</sequence>
<keyword evidence="3" id="KW-1185">Reference proteome</keyword>
<dbReference type="NCBIfam" id="NF033679">
    <property type="entry name" value="DNRLRE_dom"/>
    <property type="match status" value="3"/>
</dbReference>
<dbReference type="Proteomes" id="UP000464013">
    <property type="component" value="Chromosome"/>
</dbReference>
<protein>
    <submittedName>
        <fullName evidence="2">Tandem-95 repeat protein</fullName>
    </submittedName>
</protein>
<organism evidence="2 3">
    <name type="scientific">Billgrantia tianxiuensis</name>
    <dbReference type="NCBI Taxonomy" id="2497861"/>
    <lineage>
        <taxon>Bacteria</taxon>
        <taxon>Pseudomonadati</taxon>
        <taxon>Pseudomonadota</taxon>
        <taxon>Gammaproteobacteria</taxon>
        <taxon>Oceanospirillales</taxon>
        <taxon>Halomonadaceae</taxon>
        <taxon>Billgrantia</taxon>
    </lineage>
</organism>
<evidence type="ECO:0000313" key="2">
    <source>
        <dbReference type="EMBL" id="QHC50980.1"/>
    </source>
</evidence>
<feature type="region of interest" description="Disordered" evidence="1">
    <location>
        <begin position="1"/>
        <end position="28"/>
    </location>
</feature>